<evidence type="ECO:0008006" key="6">
    <source>
        <dbReference type="Google" id="ProtNLM"/>
    </source>
</evidence>
<dbReference type="InterPro" id="IPR007356">
    <property type="entry name" value="tRNA_m1G_MeTrfase_euk"/>
</dbReference>
<evidence type="ECO:0000313" key="5">
    <source>
        <dbReference type="Proteomes" id="UP000663131"/>
    </source>
</evidence>
<dbReference type="GO" id="GO:0000049">
    <property type="term" value="F:tRNA binding"/>
    <property type="evidence" value="ECO:0007669"/>
    <property type="project" value="TreeGrafter"/>
</dbReference>
<dbReference type="PANTHER" id="PTHR13563">
    <property type="entry name" value="TRNA (GUANINE-9-) METHYLTRANSFERASE"/>
    <property type="match status" value="1"/>
</dbReference>
<sequence>MTETINATNLVNVSAKKEQAGADHAESSESVENEAENGNKKKVYPRKPKPIIPEGMSKHQWKKMMKRKRWEENKVQMRVARRQRLRERKQERKRKIQELKDKGEDYSSLLPAKKPKKLTVDEQKDTNVSIIVDCAFDDLMLEKEVVSLSGQIARSYSVNKRSPNRVKLVIGCFNKRLKSRFDESLKDYFKWDHNEIEFTEDDLDKLFVGKDLSKVTYLSADTDEKIEELKSGETYIVGGIVDKGRHKNLCKEKAEKLGIKTRRLPIDECIKISGRKVLTTAHVVELLIRWFEYKDWTKTFEQVLPARKLKDNKPRNKEAKD</sequence>
<reference evidence="4" key="1">
    <citation type="submission" date="2020-10" db="EMBL/GenBank/DDBJ databases">
        <authorList>
            <person name="Palmer J.M."/>
        </authorList>
    </citation>
    <scope>NUCLEOTIDE SEQUENCE</scope>
    <source>
        <strain evidence="4">UCD 2041</strain>
    </source>
</reference>
<feature type="binding site" evidence="2">
    <location>
        <position position="218"/>
    </location>
    <ligand>
        <name>S-adenosyl-L-methionine</name>
        <dbReference type="ChEBI" id="CHEBI:59789"/>
    </ligand>
</feature>
<dbReference type="RefSeq" id="XP_041137970.1">
    <property type="nucleotide sequence ID" value="XM_041279756.1"/>
</dbReference>
<dbReference type="PANTHER" id="PTHR13563:SF13">
    <property type="entry name" value="TRNA METHYLTRANSFERASE 10 HOMOLOG A"/>
    <property type="match status" value="1"/>
</dbReference>
<feature type="binding site" evidence="2">
    <location>
        <position position="250"/>
    </location>
    <ligand>
        <name>S-adenosyl-L-methionine</name>
        <dbReference type="ChEBI" id="CHEBI:59789"/>
    </ligand>
</feature>
<dbReference type="Proteomes" id="UP000663131">
    <property type="component" value="Chromosome 8"/>
</dbReference>
<name>A0A871R3U5_DEKBR</name>
<organism evidence="4 5">
    <name type="scientific">Dekkera bruxellensis</name>
    <name type="common">Brettanomyces custersii</name>
    <dbReference type="NCBI Taxonomy" id="5007"/>
    <lineage>
        <taxon>Eukaryota</taxon>
        <taxon>Fungi</taxon>
        <taxon>Dikarya</taxon>
        <taxon>Ascomycota</taxon>
        <taxon>Saccharomycotina</taxon>
        <taxon>Pichiomycetes</taxon>
        <taxon>Pichiales</taxon>
        <taxon>Pichiaceae</taxon>
        <taxon>Brettanomyces</taxon>
    </lineage>
</organism>
<feature type="active site" description="Proton acceptor" evidence="1">
    <location>
        <position position="242"/>
    </location>
</feature>
<feature type="compositionally biased region" description="Polar residues" evidence="3">
    <location>
        <begin position="1"/>
        <end position="12"/>
    </location>
</feature>
<dbReference type="GeneID" id="64573126"/>
<proteinExistence type="predicted"/>
<reference evidence="4" key="2">
    <citation type="journal article" name="BMC Genomics">
        <title>New genome assemblies reveal patterns of domestication and adaptation across Brettanomyces (Dekkera) species.</title>
        <authorList>
            <person name="Roach M.J."/>
            <person name="Borneman A.R."/>
        </authorList>
    </citation>
    <scope>NUCLEOTIDE SEQUENCE</scope>
    <source>
        <strain evidence="4">UCD 2041</strain>
    </source>
</reference>
<dbReference type="EMBL" id="CP063136">
    <property type="protein sequence ID" value="QOU21477.1"/>
    <property type="molecule type" value="Genomic_DNA"/>
</dbReference>
<dbReference type="GO" id="GO:0002939">
    <property type="term" value="P:tRNA N1-guanine methylation"/>
    <property type="evidence" value="ECO:0007669"/>
    <property type="project" value="TreeGrafter"/>
</dbReference>
<dbReference type="OrthoDB" id="278300at2759"/>
<protein>
    <recommendedName>
        <fullName evidence="6">tRNA methyltransferase 10</fullName>
    </recommendedName>
</protein>
<gene>
    <name evidence="4" type="ORF">BRETT_001201</name>
</gene>
<evidence type="ECO:0000256" key="3">
    <source>
        <dbReference type="SAM" id="MobiDB-lite"/>
    </source>
</evidence>
<feature type="compositionally biased region" description="Basic residues" evidence="3">
    <location>
        <begin position="40"/>
        <end position="49"/>
    </location>
</feature>
<dbReference type="PIRSF" id="PIRSF016323">
    <property type="entry name" value="tRNA_m1G_mtfrase_met"/>
    <property type="match status" value="1"/>
</dbReference>
<feature type="binding site" evidence="2">
    <location>
        <position position="238"/>
    </location>
    <ligand>
        <name>S-adenosyl-L-methionine</name>
        <dbReference type="ChEBI" id="CHEBI:59789"/>
    </ligand>
</feature>
<dbReference type="InterPro" id="IPR016653">
    <property type="entry name" value="TRM10/TRM10A"/>
</dbReference>
<evidence type="ECO:0000256" key="2">
    <source>
        <dbReference type="PIRSR" id="PIRSR016323-2"/>
    </source>
</evidence>
<dbReference type="CDD" id="cd18089">
    <property type="entry name" value="SPOUT_Trm10-like"/>
    <property type="match status" value="1"/>
</dbReference>
<feature type="binding site" evidence="2">
    <location>
        <position position="264"/>
    </location>
    <ligand>
        <name>S-adenosyl-L-methionine</name>
        <dbReference type="ChEBI" id="CHEBI:59789"/>
    </ligand>
</feature>
<evidence type="ECO:0000256" key="1">
    <source>
        <dbReference type="PIRSR" id="PIRSR016323-1"/>
    </source>
</evidence>
<dbReference type="GO" id="GO:0005634">
    <property type="term" value="C:nucleus"/>
    <property type="evidence" value="ECO:0007669"/>
    <property type="project" value="TreeGrafter"/>
</dbReference>
<dbReference type="InterPro" id="IPR038459">
    <property type="entry name" value="MT_TRM10-typ_sf"/>
</dbReference>
<dbReference type="Gene3D" id="3.40.1280.30">
    <property type="match status" value="1"/>
</dbReference>
<feature type="compositionally biased region" description="Basic and acidic residues" evidence="3">
    <location>
        <begin position="15"/>
        <end position="27"/>
    </location>
</feature>
<accession>A0A871R3U5</accession>
<feature type="region of interest" description="Disordered" evidence="3">
    <location>
        <begin position="1"/>
        <end position="54"/>
    </location>
</feature>
<dbReference type="GO" id="GO:0052905">
    <property type="term" value="F:tRNA (guanosine(9)-N1)-methyltransferase activity"/>
    <property type="evidence" value="ECO:0007669"/>
    <property type="project" value="UniProtKB-EC"/>
</dbReference>
<dbReference type="AlphaFoldDB" id="A0A871R3U5"/>
<evidence type="ECO:0000313" key="4">
    <source>
        <dbReference type="EMBL" id="QOU21477.1"/>
    </source>
</evidence>
<dbReference type="KEGG" id="bbrx:BRETT_001201"/>